<evidence type="ECO:0000256" key="4">
    <source>
        <dbReference type="ARBA" id="ARBA00023136"/>
    </source>
</evidence>
<keyword evidence="3 5" id="KW-1133">Transmembrane helix</keyword>
<dbReference type="Pfam" id="PF01957">
    <property type="entry name" value="NfeD"/>
    <property type="match status" value="1"/>
</dbReference>
<comment type="subcellular location">
    <subcellularLocation>
        <location evidence="1">Membrane</location>
        <topology evidence="1">Multi-pass membrane protein</topology>
    </subcellularLocation>
</comment>
<sequence>MEPGFWFWLILGFALIAAELLMPGTFLLWPGIAAVLTGILAYSAAGLSWQVLAVVFAVLTVVSALIGRRVYARLIKPVDDGPALNRRAQALVGTVHTLATPVLDGIGRMKLGDGTWKVVGPDLPTGAKVRVVAVDGNALVVEPVVE</sequence>
<dbReference type="Proteomes" id="UP000480684">
    <property type="component" value="Unassembled WGS sequence"/>
</dbReference>
<keyword evidence="8" id="KW-1185">Reference proteome</keyword>
<evidence type="ECO:0000256" key="2">
    <source>
        <dbReference type="ARBA" id="ARBA00022692"/>
    </source>
</evidence>
<keyword evidence="2 5" id="KW-0812">Transmembrane</keyword>
<gene>
    <name evidence="7" type="ORF">G4223_18835</name>
</gene>
<dbReference type="PANTHER" id="PTHR33507">
    <property type="entry name" value="INNER MEMBRANE PROTEIN YBBJ"/>
    <property type="match status" value="1"/>
</dbReference>
<feature type="transmembrane region" description="Helical" evidence="5">
    <location>
        <begin position="51"/>
        <end position="67"/>
    </location>
</feature>
<evidence type="ECO:0000256" key="5">
    <source>
        <dbReference type="SAM" id="Phobius"/>
    </source>
</evidence>
<comment type="caution">
    <text evidence="7">The sequence shown here is derived from an EMBL/GenBank/DDBJ whole genome shotgun (WGS) entry which is preliminary data.</text>
</comment>
<dbReference type="GO" id="GO:0005886">
    <property type="term" value="C:plasma membrane"/>
    <property type="evidence" value="ECO:0007669"/>
    <property type="project" value="TreeGrafter"/>
</dbReference>
<dbReference type="InterPro" id="IPR052165">
    <property type="entry name" value="Membrane_assoc_protease"/>
</dbReference>
<name>A0A7C9UYN8_9PROT</name>
<evidence type="ECO:0000259" key="6">
    <source>
        <dbReference type="Pfam" id="PF01957"/>
    </source>
</evidence>
<dbReference type="AlphaFoldDB" id="A0A7C9UYN8"/>
<dbReference type="RefSeq" id="WP_163682951.1">
    <property type="nucleotide sequence ID" value="NZ_JAAIYP010000046.1"/>
</dbReference>
<accession>A0A7C9UYN8</accession>
<keyword evidence="4 5" id="KW-0472">Membrane</keyword>
<evidence type="ECO:0000256" key="1">
    <source>
        <dbReference type="ARBA" id="ARBA00004141"/>
    </source>
</evidence>
<evidence type="ECO:0000256" key="3">
    <source>
        <dbReference type="ARBA" id="ARBA00022989"/>
    </source>
</evidence>
<dbReference type="Gene3D" id="2.40.50.140">
    <property type="entry name" value="Nucleic acid-binding proteins"/>
    <property type="match status" value="1"/>
</dbReference>
<proteinExistence type="predicted"/>
<reference evidence="7 8" key="1">
    <citation type="submission" date="2020-02" db="EMBL/GenBank/DDBJ databases">
        <authorList>
            <person name="Dziuba M."/>
            <person name="Kuznetsov B."/>
            <person name="Mardanov A."/>
            <person name="Ravin N."/>
            <person name="Grouzdev D."/>
        </authorList>
    </citation>
    <scope>NUCLEOTIDE SEQUENCE [LARGE SCALE GENOMIC DNA]</scope>
    <source>
        <strain evidence="7 8">SpK</strain>
    </source>
</reference>
<dbReference type="InterPro" id="IPR012340">
    <property type="entry name" value="NA-bd_OB-fold"/>
</dbReference>
<dbReference type="EMBL" id="JAAIYP010000046">
    <property type="protein sequence ID" value="NFV82169.1"/>
    <property type="molecule type" value="Genomic_DNA"/>
</dbReference>
<feature type="transmembrane region" description="Helical" evidence="5">
    <location>
        <begin position="6"/>
        <end position="22"/>
    </location>
</feature>
<feature type="domain" description="NfeD-like C-terminal" evidence="6">
    <location>
        <begin position="89"/>
        <end position="143"/>
    </location>
</feature>
<dbReference type="PANTHER" id="PTHR33507:SF3">
    <property type="entry name" value="INNER MEMBRANE PROTEIN YBBJ"/>
    <property type="match status" value="1"/>
</dbReference>
<dbReference type="InterPro" id="IPR002810">
    <property type="entry name" value="NfeD-like_C"/>
</dbReference>
<organism evidence="7 8">
    <name type="scientific">Magnetospirillum aberrantis SpK</name>
    <dbReference type="NCBI Taxonomy" id="908842"/>
    <lineage>
        <taxon>Bacteria</taxon>
        <taxon>Pseudomonadati</taxon>
        <taxon>Pseudomonadota</taxon>
        <taxon>Alphaproteobacteria</taxon>
        <taxon>Rhodospirillales</taxon>
        <taxon>Rhodospirillaceae</taxon>
        <taxon>Magnetospirillum</taxon>
    </lineage>
</organism>
<evidence type="ECO:0000313" key="8">
    <source>
        <dbReference type="Proteomes" id="UP000480684"/>
    </source>
</evidence>
<evidence type="ECO:0000313" key="7">
    <source>
        <dbReference type="EMBL" id="NFV82169.1"/>
    </source>
</evidence>
<protein>
    <submittedName>
        <fullName evidence="7">NfeD family protein</fullName>
    </submittedName>
</protein>